<accession>A0A1I7L3T3</accession>
<evidence type="ECO:0000313" key="3">
    <source>
        <dbReference type="Proteomes" id="UP000183508"/>
    </source>
</evidence>
<dbReference type="AlphaFoldDB" id="A0A1I7L3T3"/>
<evidence type="ECO:0008006" key="4">
    <source>
        <dbReference type="Google" id="ProtNLM"/>
    </source>
</evidence>
<name>A0A1I7L3T3_9BACL</name>
<evidence type="ECO:0000256" key="1">
    <source>
        <dbReference type="SAM" id="MobiDB-lite"/>
    </source>
</evidence>
<protein>
    <recommendedName>
        <fullName evidence="4">N-acetyltransferase domain-containing protein</fullName>
    </recommendedName>
</protein>
<sequence length="193" mass="20604">MQTLNRLCPSLAPAKQAGGHPPCPGRRSLPLPQAAWVDARKAKSLLSNVLNAWHQDTGGAYAEAAAIPSLAAIRHQFWLADCGHHPPPMLAAAIWPDGRTAGLLAGWPRHALRDFFITGVALHPSLDPASSEGLRTAETLLECAMDASLGAGCGGWLACLAGPDDAWWEALGFSPDDPFTLRRLGYFQRSPLQ</sequence>
<organism evidence="2 3">
    <name type="scientific">Alicyclobacillus macrosporangiidus</name>
    <dbReference type="NCBI Taxonomy" id="392015"/>
    <lineage>
        <taxon>Bacteria</taxon>
        <taxon>Bacillati</taxon>
        <taxon>Bacillota</taxon>
        <taxon>Bacilli</taxon>
        <taxon>Bacillales</taxon>
        <taxon>Alicyclobacillaceae</taxon>
        <taxon>Alicyclobacillus</taxon>
    </lineage>
</organism>
<evidence type="ECO:0000313" key="2">
    <source>
        <dbReference type="EMBL" id="SFV04298.1"/>
    </source>
</evidence>
<feature type="region of interest" description="Disordered" evidence="1">
    <location>
        <begin position="1"/>
        <end position="24"/>
    </location>
</feature>
<proteinExistence type="predicted"/>
<dbReference type="RefSeq" id="WP_139234759.1">
    <property type="nucleotide sequence ID" value="NZ_FPBV01000024.1"/>
</dbReference>
<dbReference type="STRING" id="392015.SAMN05421543_12425"/>
<dbReference type="Proteomes" id="UP000183508">
    <property type="component" value="Unassembled WGS sequence"/>
</dbReference>
<keyword evidence="3" id="KW-1185">Reference proteome</keyword>
<reference evidence="3" key="1">
    <citation type="submission" date="2016-10" db="EMBL/GenBank/DDBJ databases">
        <authorList>
            <person name="Varghese N."/>
        </authorList>
    </citation>
    <scope>NUCLEOTIDE SEQUENCE [LARGE SCALE GENOMIC DNA]</scope>
    <source>
        <strain evidence="3">DSM 17980</strain>
    </source>
</reference>
<gene>
    <name evidence="2" type="ORF">SAMN05421543_12425</name>
</gene>
<dbReference type="EMBL" id="FPBV01000024">
    <property type="protein sequence ID" value="SFV04298.1"/>
    <property type="molecule type" value="Genomic_DNA"/>
</dbReference>
<dbReference type="OrthoDB" id="2375389at2"/>